<reference evidence="1 2" key="1">
    <citation type="submission" date="2019-06" db="EMBL/GenBank/DDBJ databases">
        <authorList>
            <person name="Palmer J.M."/>
        </authorList>
    </citation>
    <scope>NUCLEOTIDE SEQUENCE [LARGE SCALE GENOMIC DNA]</scope>
    <source>
        <strain evidence="1 2">TWF102</strain>
    </source>
</reference>
<sequence>MDILAVLRWKSERHEISDPKTNSQSVPWPPSGVRLHSEVTKAFRVDWLTQLKNIKIFEISGRPRQCGSAMFFLRPEHFLDTWGEKIQPFMPSTILYTASCW</sequence>
<organism evidence="1 2">
    <name type="scientific">Orbilia oligospora</name>
    <name type="common">Nematode-trapping fungus</name>
    <name type="synonym">Arthrobotrys oligospora</name>
    <dbReference type="NCBI Taxonomy" id="2813651"/>
    <lineage>
        <taxon>Eukaryota</taxon>
        <taxon>Fungi</taxon>
        <taxon>Dikarya</taxon>
        <taxon>Ascomycota</taxon>
        <taxon>Pezizomycotina</taxon>
        <taxon>Orbiliomycetes</taxon>
        <taxon>Orbiliales</taxon>
        <taxon>Orbiliaceae</taxon>
        <taxon>Orbilia</taxon>
    </lineage>
</organism>
<accession>A0A7C8JF11</accession>
<proteinExistence type="predicted"/>
<comment type="caution">
    <text evidence="1">The sequence shown here is derived from an EMBL/GenBank/DDBJ whole genome shotgun (WGS) entry which is preliminary data.</text>
</comment>
<gene>
    <name evidence="1" type="ORF">TWF102_009942</name>
</gene>
<evidence type="ECO:0000313" key="1">
    <source>
        <dbReference type="EMBL" id="KAF3109170.1"/>
    </source>
</evidence>
<dbReference type="Proteomes" id="UP000475325">
    <property type="component" value="Unassembled WGS sequence"/>
</dbReference>
<protein>
    <submittedName>
        <fullName evidence="1">Uncharacterized protein</fullName>
    </submittedName>
</protein>
<name>A0A7C8JF11_ORBOL</name>
<evidence type="ECO:0000313" key="2">
    <source>
        <dbReference type="Proteomes" id="UP000475325"/>
    </source>
</evidence>
<dbReference type="AlphaFoldDB" id="A0A7C8JF11"/>
<dbReference type="EMBL" id="WIQW01000007">
    <property type="protein sequence ID" value="KAF3109170.1"/>
    <property type="molecule type" value="Genomic_DNA"/>
</dbReference>